<feature type="transmembrane region" description="Helical" evidence="1">
    <location>
        <begin position="151"/>
        <end position="172"/>
    </location>
</feature>
<dbReference type="AlphaFoldDB" id="A0A0C9UG04"/>
<evidence type="ECO:0000313" key="3">
    <source>
        <dbReference type="Proteomes" id="UP000054279"/>
    </source>
</evidence>
<accession>A0A0C9UG04</accession>
<dbReference type="OrthoDB" id="3357408at2759"/>
<evidence type="ECO:0000313" key="2">
    <source>
        <dbReference type="EMBL" id="KIJ41913.1"/>
    </source>
</evidence>
<feature type="transmembrane region" description="Helical" evidence="1">
    <location>
        <begin position="117"/>
        <end position="139"/>
    </location>
</feature>
<feature type="transmembrane region" description="Helical" evidence="1">
    <location>
        <begin position="266"/>
        <end position="287"/>
    </location>
</feature>
<sequence length="336" mass="37702">MRNAITIKDDLRLAAVIPTFFMTLSPDKVLAEAWVDALFLGIYLTTFVRCLRWLVWADEGWKLRKKINWTMLIITLLISGCIFTNMVVFLQSRMESLRPDHLAAPPSKVGTINAPTWVDIVICTNANMTTLFADAVLILRLWQIYGKSLRVAILPILLWLGAFACTILQAFWQTVQERGIQTAWHPINTSVGPGAILTPFWGATMLLNMYATPMIALRIWQVTKKSEGDTSIQSLRFVMRVLIESGFMYVVVTTSHFVVWWTPNSYAIAIISAMNTPMTGIGFNLILIRTAEKKAENELAAKRLPVLSTLRFNVPTLKTREDDPSGASSMSESTAV</sequence>
<protein>
    <submittedName>
        <fullName evidence="2">Uncharacterized protein</fullName>
    </submittedName>
</protein>
<reference evidence="2 3" key="1">
    <citation type="submission" date="2014-06" db="EMBL/GenBank/DDBJ databases">
        <title>Evolutionary Origins and Diversification of the Mycorrhizal Mutualists.</title>
        <authorList>
            <consortium name="DOE Joint Genome Institute"/>
            <consortium name="Mycorrhizal Genomics Consortium"/>
            <person name="Kohler A."/>
            <person name="Kuo A."/>
            <person name="Nagy L.G."/>
            <person name="Floudas D."/>
            <person name="Copeland A."/>
            <person name="Barry K.W."/>
            <person name="Cichocki N."/>
            <person name="Veneault-Fourrey C."/>
            <person name="LaButti K."/>
            <person name="Lindquist E.A."/>
            <person name="Lipzen A."/>
            <person name="Lundell T."/>
            <person name="Morin E."/>
            <person name="Murat C."/>
            <person name="Riley R."/>
            <person name="Ohm R."/>
            <person name="Sun H."/>
            <person name="Tunlid A."/>
            <person name="Henrissat B."/>
            <person name="Grigoriev I.V."/>
            <person name="Hibbett D.S."/>
            <person name="Martin F."/>
        </authorList>
    </citation>
    <scope>NUCLEOTIDE SEQUENCE [LARGE SCALE GENOMIC DNA]</scope>
    <source>
        <strain evidence="2 3">SS14</strain>
    </source>
</reference>
<keyword evidence="3" id="KW-1185">Reference proteome</keyword>
<dbReference type="EMBL" id="KN837133">
    <property type="protein sequence ID" value="KIJ41913.1"/>
    <property type="molecule type" value="Genomic_DNA"/>
</dbReference>
<name>A0A0C9UG04_SPHS4</name>
<feature type="transmembrane region" description="Helical" evidence="1">
    <location>
        <begin position="200"/>
        <end position="220"/>
    </location>
</feature>
<feature type="transmembrane region" description="Helical" evidence="1">
    <location>
        <begin position="241"/>
        <end position="260"/>
    </location>
</feature>
<gene>
    <name evidence="2" type="ORF">M422DRAFT_780142</name>
</gene>
<keyword evidence="1" id="KW-1133">Transmembrane helix</keyword>
<evidence type="ECO:0000256" key="1">
    <source>
        <dbReference type="SAM" id="Phobius"/>
    </source>
</evidence>
<feature type="transmembrane region" description="Helical" evidence="1">
    <location>
        <begin position="67"/>
        <end position="90"/>
    </location>
</feature>
<proteinExistence type="predicted"/>
<keyword evidence="1" id="KW-0812">Transmembrane</keyword>
<dbReference type="Proteomes" id="UP000054279">
    <property type="component" value="Unassembled WGS sequence"/>
</dbReference>
<feature type="transmembrane region" description="Helical" evidence="1">
    <location>
        <begin position="33"/>
        <end position="55"/>
    </location>
</feature>
<dbReference type="HOGENOM" id="CLU_044614_1_1_1"/>
<keyword evidence="1" id="KW-0472">Membrane</keyword>
<organism evidence="2 3">
    <name type="scientific">Sphaerobolus stellatus (strain SS14)</name>
    <dbReference type="NCBI Taxonomy" id="990650"/>
    <lineage>
        <taxon>Eukaryota</taxon>
        <taxon>Fungi</taxon>
        <taxon>Dikarya</taxon>
        <taxon>Basidiomycota</taxon>
        <taxon>Agaricomycotina</taxon>
        <taxon>Agaricomycetes</taxon>
        <taxon>Phallomycetidae</taxon>
        <taxon>Geastrales</taxon>
        <taxon>Sphaerobolaceae</taxon>
        <taxon>Sphaerobolus</taxon>
    </lineage>
</organism>